<proteinExistence type="predicted"/>
<reference evidence="4" key="2">
    <citation type="journal article" date="2011" name="Proc. Natl. Acad. Sci. U.S.A.">
        <title>Obligate biotrophy features unraveled by the genomic analysis of rust fungi.</title>
        <authorList>
            <person name="Duplessis S."/>
            <person name="Cuomo C.A."/>
            <person name="Lin Y.-C."/>
            <person name="Aerts A."/>
            <person name="Tisserant E."/>
            <person name="Veneault-Fourrey C."/>
            <person name="Joly D.L."/>
            <person name="Hacquard S."/>
            <person name="Amselem J."/>
            <person name="Cantarel B.L."/>
            <person name="Chiu R."/>
            <person name="Coutinho P.M."/>
            <person name="Feau N."/>
            <person name="Field M."/>
            <person name="Frey P."/>
            <person name="Gelhaye E."/>
            <person name="Goldberg J."/>
            <person name="Grabherr M.G."/>
            <person name="Kodira C.D."/>
            <person name="Kohler A."/>
            <person name="Kuees U."/>
            <person name="Lindquist E.A."/>
            <person name="Lucas S.M."/>
            <person name="Mago R."/>
            <person name="Mauceli E."/>
            <person name="Morin E."/>
            <person name="Murat C."/>
            <person name="Pangilinan J.L."/>
            <person name="Park R."/>
            <person name="Pearson M."/>
            <person name="Quesneville H."/>
            <person name="Rouhier N."/>
            <person name="Sakthikumar S."/>
            <person name="Salamov A.A."/>
            <person name="Schmutz J."/>
            <person name="Selles B."/>
            <person name="Shapiro H."/>
            <person name="Tanguay P."/>
            <person name="Tuskan G.A."/>
            <person name="Henrissat B."/>
            <person name="Van de Peer Y."/>
            <person name="Rouze P."/>
            <person name="Ellis J.G."/>
            <person name="Dodds P.N."/>
            <person name="Schein J.E."/>
            <person name="Zhong S."/>
            <person name="Hamelin R.C."/>
            <person name="Grigoriev I.V."/>
            <person name="Szabo L.J."/>
            <person name="Martin F."/>
        </authorList>
    </citation>
    <scope>NUCLEOTIDE SEQUENCE [LARGE SCALE GENOMIC DNA]</scope>
    <source>
        <strain evidence="4">CRL 75-36-700-3 / race SCCL</strain>
    </source>
</reference>
<dbReference type="GO" id="GO:0005737">
    <property type="term" value="C:cytoplasm"/>
    <property type="evidence" value="ECO:0000318"/>
    <property type="project" value="GO_Central"/>
</dbReference>
<dbReference type="RefSeq" id="XP_003330186.2">
    <property type="nucleotide sequence ID" value="XM_003330138.2"/>
</dbReference>
<feature type="domain" description="FCH" evidence="2">
    <location>
        <begin position="54"/>
        <end position="144"/>
    </location>
</feature>
<dbReference type="InterPro" id="IPR027267">
    <property type="entry name" value="AH/BAR_dom_sf"/>
</dbReference>
<organism evidence="3 4">
    <name type="scientific">Puccinia graminis f. sp. tritici (strain CRL 75-36-700-3 / race SCCL)</name>
    <name type="common">Black stem rust fungus</name>
    <dbReference type="NCBI Taxonomy" id="418459"/>
    <lineage>
        <taxon>Eukaryota</taxon>
        <taxon>Fungi</taxon>
        <taxon>Dikarya</taxon>
        <taxon>Basidiomycota</taxon>
        <taxon>Pucciniomycotina</taxon>
        <taxon>Pucciniomycetes</taxon>
        <taxon>Pucciniales</taxon>
        <taxon>Pucciniaceae</taxon>
        <taxon>Puccinia</taxon>
    </lineage>
</organism>
<dbReference type="eggNOG" id="ENOG502QQWB">
    <property type="taxonomic scope" value="Eukaryota"/>
</dbReference>
<protein>
    <recommendedName>
        <fullName evidence="2">FCH domain-containing protein</fullName>
    </recommendedName>
</protein>
<dbReference type="Gene3D" id="1.20.1270.60">
    <property type="entry name" value="Arfaptin homology (AH) domain/BAR domain"/>
    <property type="match status" value="1"/>
</dbReference>
<feature type="compositionally biased region" description="Polar residues" evidence="1">
    <location>
        <begin position="276"/>
        <end position="289"/>
    </location>
</feature>
<gene>
    <name evidence="3" type="ORF">PGTG_11096</name>
</gene>
<dbReference type="AlphaFoldDB" id="E3KND1"/>
<name>E3KND1_PUCGT</name>
<dbReference type="SMART" id="SM00055">
    <property type="entry name" value="FCH"/>
    <property type="match status" value="1"/>
</dbReference>
<dbReference type="GO" id="GO:0032153">
    <property type="term" value="C:cell division site"/>
    <property type="evidence" value="ECO:0000318"/>
    <property type="project" value="GO_Central"/>
</dbReference>
<dbReference type="GO" id="GO:0007010">
    <property type="term" value="P:cytoskeleton organization"/>
    <property type="evidence" value="ECO:0000318"/>
    <property type="project" value="GO_Central"/>
</dbReference>
<reference key="1">
    <citation type="submission" date="2007-01" db="EMBL/GenBank/DDBJ databases">
        <title>The Genome Sequence of Puccinia graminis f. sp. tritici Strain CRL 75-36-700-3.</title>
        <authorList>
            <consortium name="The Broad Institute Genome Sequencing Platform"/>
            <person name="Birren B."/>
            <person name="Lander E."/>
            <person name="Galagan J."/>
            <person name="Nusbaum C."/>
            <person name="Devon K."/>
            <person name="Cuomo C."/>
            <person name="Jaffe D."/>
            <person name="Butler J."/>
            <person name="Alvarez P."/>
            <person name="Gnerre S."/>
            <person name="Grabherr M."/>
            <person name="Mauceli E."/>
            <person name="Brockman W."/>
            <person name="Young S."/>
            <person name="LaButti K."/>
            <person name="Sykes S."/>
            <person name="DeCaprio D."/>
            <person name="Crawford M."/>
            <person name="Koehrsen M."/>
            <person name="Engels R."/>
            <person name="Montgomery P."/>
            <person name="Pearson M."/>
            <person name="Howarth C."/>
            <person name="Larson L."/>
            <person name="White J."/>
            <person name="Zeng Q."/>
            <person name="Kodira C."/>
            <person name="Yandava C."/>
            <person name="Alvarado L."/>
            <person name="O'Leary S."/>
            <person name="Szabo L."/>
            <person name="Dean R."/>
            <person name="Schein J."/>
        </authorList>
    </citation>
    <scope>NUCLEOTIDE SEQUENCE</scope>
    <source>
        <strain>CRL 75-36-700-3</strain>
    </source>
</reference>
<keyword evidence="4" id="KW-1185">Reference proteome</keyword>
<evidence type="ECO:0000313" key="4">
    <source>
        <dbReference type="Proteomes" id="UP000008783"/>
    </source>
</evidence>
<dbReference type="EMBL" id="DS178296">
    <property type="protein sequence ID" value="EFP85767.2"/>
    <property type="molecule type" value="Genomic_DNA"/>
</dbReference>
<dbReference type="GO" id="GO:0007264">
    <property type="term" value="P:small GTPase-mediated signal transduction"/>
    <property type="evidence" value="ECO:0000318"/>
    <property type="project" value="GO_Central"/>
</dbReference>
<dbReference type="STRING" id="418459.E3KND1"/>
<dbReference type="GO" id="GO:0005886">
    <property type="term" value="C:plasma membrane"/>
    <property type="evidence" value="ECO:0000318"/>
    <property type="project" value="GO_Central"/>
</dbReference>
<dbReference type="InterPro" id="IPR001060">
    <property type="entry name" value="FCH_dom"/>
</dbReference>
<feature type="compositionally biased region" description="Polar residues" evidence="1">
    <location>
        <begin position="1"/>
        <end position="22"/>
    </location>
</feature>
<dbReference type="SUPFAM" id="SSF103657">
    <property type="entry name" value="BAR/IMD domain-like"/>
    <property type="match status" value="1"/>
</dbReference>
<feature type="compositionally biased region" description="Basic and acidic residues" evidence="1">
    <location>
        <begin position="303"/>
        <end position="325"/>
    </location>
</feature>
<dbReference type="GO" id="GO:0000935">
    <property type="term" value="C:division septum"/>
    <property type="evidence" value="ECO:0000318"/>
    <property type="project" value="GO_Central"/>
</dbReference>
<feature type="region of interest" description="Disordered" evidence="1">
    <location>
        <begin position="276"/>
        <end position="334"/>
    </location>
</feature>
<dbReference type="VEuPathDB" id="FungiDB:PGTG_11096"/>
<dbReference type="GeneID" id="10544340"/>
<dbReference type="OrthoDB" id="2155291at2759"/>
<dbReference type="KEGG" id="pgr:PGTG_11096"/>
<feature type="compositionally biased region" description="Polar residues" evidence="1">
    <location>
        <begin position="30"/>
        <end position="40"/>
    </location>
</feature>
<sequence length="397" mass="44318">MISQQTPRPNQSPPSEGATQPRTTKKPKNMASNHTGTAGTSPPAIPKMPATFDRWFWTSDYRRGATILFDKLNAGLKESQELIAFIRKRESFERAYAHELRSPTPIDPEGFGFDDGASFLSVYKQLRSSQTDLADAHARLALQLDRLVIGPFETWSRDHQERITKAIDRVELILTRWEKQAKEVIKLKEIYDSKTQEADEAEEDSRFSPAGGMMSHHQGFPSKEQLLSRSNDESPVSPKETYGQIGKLVSEQAIGLSRAVTQKMRIQDGRLGFKAQSLSEADQTHQKNPPLSAADQKPLPQSPDDHDSSSHPKPEKGKSKEEKHTSAPAKPIQSNTTLLSIAGVVKPPLQWSHLFQKARDTIFKQSIKVPLLGTYHGAHSGEDLVIFFQKNTALGHQ</sequence>
<feature type="region of interest" description="Disordered" evidence="1">
    <location>
        <begin position="1"/>
        <end position="46"/>
    </location>
</feature>
<dbReference type="PANTHER" id="PTHR23065">
    <property type="entry name" value="PROLINE-SERINE-THREONINE PHOSPHATASE INTERACTING PROTEIN 1"/>
    <property type="match status" value="1"/>
</dbReference>
<dbReference type="HOGENOM" id="CLU_694710_0_0_1"/>
<dbReference type="PANTHER" id="PTHR23065:SF17">
    <property type="entry name" value="RHO-GTPASE-ACTIVATING PROTEIN RGD2"/>
    <property type="match status" value="1"/>
</dbReference>
<dbReference type="Proteomes" id="UP000008783">
    <property type="component" value="Unassembled WGS sequence"/>
</dbReference>
<accession>E3KND1</accession>
<evidence type="ECO:0000256" key="1">
    <source>
        <dbReference type="SAM" id="MobiDB-lite"/>
    </source>
</evidence>
<dbReference type="GO" id="GO:0005096">
    <property type="term" value="F:GTPase activator activity"/>
    <property type="evidence" value="ECO:0000318"/>
    <property type="project" value="GO_Central"/>
</dbReference>
<dbReference type="InParanoid" id="E3KND1"/>
<feature type="region of interest" description="Disordered" evidence="1">
    <location>
        <begin position="194"/>
        <end position="244"/>
    </location>
</feature>
<evidence type="ECO:0000259" key="2">
    <source>
        <dbReference type="SMART" id="SM00055"/>
    </source>
</evidence>
<dbReference type="Pfam" id="PF00611">
    <property type="entry name" value="FCH"/>
    <property type="match status" value="1"/>
</dbReference>
<evidence type="ECO:0000313" key="3">
    <source>
        <dbReference type="EMBL" id="EFP85767.2"/>
    </source>
</evidence>